<evidence type="ECO:0000313" key="3">
    <source>
        <dbReference type="Proteomes" id="UP000001933"/>
    </source>
</evidence>
<feature type="region of interest" description="Disordered" evidence="1">
    <location>
        <begin position="39"/>
        <end position="61"/>
    </location>
</feature>
<dbReference type="InParanoid" id="Q2LYG6"/>
<name>Q2LYG6_SYNAS</name>
<evidence type="ECO:0000313" key="2">
    <source>
        <dbReference type="EMBL" id="ABC75939.1"/>
    </source>
</evidence>
<sequence length="61" mass="6837">MIILCLLKPLGSGRDRDASNSSEEKSQFRSGWALVWKYGSPSDLPGNGDRKDLPCRKKEKN</sequence>
<dbReference type="EMBL" id="CP000252">
    <property type="protein sequence ID" value="ABC75939.1"/>
    <property type="molecule type" value="Genomic_DNA"/>
</dbReference>
<proteinExistence type="predicted"/>
<protein>
    <submittedName>
        <fullName evidence="2">Hypothetical cytosolic protein</fullName>
    </submittedName>
</protein>
<dbReference type="Proteomes" id="UP000001933">
    <property type="component" value="Chromosome"/>
</dbReference>
<accession>Q2LYG6</accession>
<dbReference type="KEGG" id="sat:SYN_03231"/>
<dbReference type="AlphaFoldDB" id="Q2LYG6"/>
<gene>
    <name evidence="2" type="ORF">SYN_03231</name>
</gene>
<organism evidence="2 3">
    <name type="scientific">Syntrophus aciditrophicus (strain SB)</name>
    <dbReference type="NCBI Taxonomy" id="56780"/>
    <lineage>
        <taxon>Bacteria</taxon>
        <taxon>Pseudomonadati</taxon>
        <taxon>Thermodesulfobacteriota</taxon>
        <taxon>Syntrophia</taxon>
        <taxon>Syntrophales</taxon>
        <taxon>Syntrophaceae</taxon>
        <taxon>Syntrophus</taxon>
    </lineage>
</organism>
<dbReference type="HOGENOM" id="CLU_2921098_0_0_7"/>
<reference evidence="2 3" key="1">
    <citation type="journal article" date="2007" name="Proc. Natl. Acad. Sci. U.S.A.">
        <title>The genome of Syntrophus aciditrophicus: life at the thermodynamic limit of microbial growth.</title>
        <authorList>
            <person name="McInerney M.J."/>
            <person name="Rohlin L."/>
            <person name="Mouttaki H."/>
            <person name="Kim U."/>
            <person name="Krupp R.S."/>
            <person name="Rios-Hernandez L."/>
            <person name="Sieber J."/>
            <person name="Struchtemeyer C.G."/>
            <person name="Bhattacharyya A."/>
            <person name="Campbell J.W."/>
            <person name="Gunsalus R.P."/>
        </authorList>
    </citation>
    <scope>NUCLEOTIDE SEQUENCE [LARGE SCALE GENOMIC DNA]</scope>
    <source>
        <strain evidence="2 3">SB</strain>
    </source>
</reference>
<feature type="compositionally biased region" description="Basic and acidic residues" evidence="1">
    <location>
        <begin position="48"/>
        <end position="61"/>
    </location>
</feature>
<keyword evidence="3" id="KW-1185">Reference proteome</keyword>
<evidence type="ECO:0000256" key="1">
    <source>
        <dbReference type="SAM" id="MobiDB-lite"/>
    </source>
</evidence>